<sequence>LTAQKRRPIKVSDGPEFCARCGHPCLKKKMWPSRIVICPKKILETHRFSGYYLFAPNFSPSFFLANPDFPLEQTLDTPTISILQRAAAFKAPCMHRSHASTTESYPKPAANQDGSQPSSRATMKCWCTHAPKGAMATPLSSPFSVPTLRAPLWHGRLHAPLRASSGDDAAAGPETPAPVATAPAADEEFEKRVLQLKSRVGPKKRGSAGARKRKAAAESNAVTLPPVPLREPRSALGLPVEFGFTAYSERLNGLLATVGLTALLLVELGSGKSLVKYHQAPTLFLQVYTIVAAGTVYVKYEKERISVWPAPAPPKAPTSGE</sequence>
<dbReference type="STRING" id="200361.A0A453IC80"/>
<evidence type="ECO:0000313" key="3">
    <source>
        <dbReference type="Proteomes" id="UP000015105"/>
    </source>
</evidence>
<name>A0A453IC80_AEGTS</name>
<protein>
    <submittedName>
        <fullName evidence="2">Uncharacterized protein</fullName>
    </submittedName>
</protein>
<feature type="compositionally biased region" description="Basic residues" evidence="1">
    <location>
        <begin position="200"/>
        <end position="214"/>
    </location>
</feature>
<reference evidence="3" key="2">
    <citation type="journal article" date="2017" name="Nat. Plants">
        <title>The Aegilops tauschii genome reveals multiple impacts of transposons.</title>
        <authorList>
            <person name="Zhao G."/>
            <person name="Zou C."/>
            <person name="Li K."/>
            <person name="Wang K."/>
            <person name="Li T."/>
            <person name="Gao L."/>
            <person name="Zhang X."/>
            <person name="Wang H."/>
            <person name="Yang Z."/>
            <person name="Liu X."/>
            <person name="Jiang W."/>
            <person name="Mao L."/>
            <person name="Kong X."/>
            <person name="Jiao Y."/>
            <person name="Jia J."/>
        </authorList>
    </citation>
    <scope>NUCLEOTIDE SEQUENCE [LARGE SCALE GENOMIC DNA]</scope>
    <source>
        <strain evidence="3">cv. AL8/78</strain>
    </source>
</reference>
<feature type="compositionally biased region" description="Low complexity" evidence="1">
    <location>
        <begin position="169"/>
        <end position="184"/>
    </location>
</feature>
<accession>A0A453IC80</accession>
<reference evidence="2" key="5">
    <citation type="journal article" date="2021" name="G3 (Bethesda)">
        <title>Aegilops tauschii genome assembly Aet v5.0 features greater sequence contiguity and improved annotation.</title>
        <authorList>
            <person name="Wang L."/>
            <person name="Zhu T."/>
            <person name="Rodriguez J.C."/>
            <person name="Deal K.R."/>
            <person name="Dubcovsky J."/>
            <person name="McGuire P.E."/>
            <person name="Lux T."/>
            <person name="Spannagl M."/>
            <person name="Mayer K.F.X."/>
            <person name="Baldrich P."/>
            <person name="Meyers B.C."/>
            <person name="Huo N."/>
            <person name="Gu Y.Q."/>
            <person name="Zhou H."/>
            <person name="Devos K.M."/>
            <person name="Bennetzen J.L."/>
            <person name="Unver T."/>
            <person name="Budak H."/>
            <person name="Gulick P.J."/>
            <person name="Galiba G."/>
            <person name="Kalapos B."/>
            <person name="Nelson D.R."/>
            <person name="Li P."/>
            <person name="You F.M."/>
            <person name="Luo M.C."/>
            <person name="Dvorak J."/>
        </authorList>
    </citation>
    <scope>NUCLEOTIDE SEQUENCE [LARGE SCALE GENOMIC DNA]</scope>
    <source>
        <strain evidence="2">cv. AL8/78</strain>
    </source>
</reference>
<feature type="region of interest" description="Disordered" evidence="1">
    <location>
        <begin position="163"/>
        <end position="185"/>
    </location>
</feature>
<organism evidence="2 3">
    <name type="scientific">Aegilops tauschii subsp. strangulata</name>
    <name type="common">Goatgrass</name>
    <dbReference type="NCBI Taxonomy" id="200361"/>
    <lineage>
        <taxon>Eukaryota</taxon>
        <taxon>Viridiplantae</taxon>
        <taxon>Streptophyta</taxon>
        <taxon>Embryophyta</taxon>
        <taxon>Tracheophyta</taxon>
        <taxon>Spermatophyta</taxon>
        <taxon>Magnoliopsida</taxon>
        <taxon>Liliopsida</taxon>
        <taxon>Poales</taxon>
        <taxon>Poaceae</taxon>
        <taxon>BOP clade</taxon>
        <taxon>Pooideae</taxon>
        <taxon>Triticodae</taxon>
        <taxon>Triticeae</taxon>
        <taxon>Triticinae</taxon>
        <taxon>Aegilops</taxon>
    </lineage>
</organism>
<dbReference type="EnsemblPlants" id="AET4Gv20516700.1">
    <property type="protein sequence ID" value="AET4Gv20516700.1"/>
    <property type="gene ID" value="AET4Gv20516700"/>
</dbReference>
<evidence type="ECO:0000313" key="2">
    <source>
        <dbReference type="EnsemblPlants" id="AET4Gv20516700.1"/>
    </source>
</evidence>
<reference evidence="2" key="4">
    <citation type="submission" date="2019-03" db="UniProtKB">
        <authorList>
            <consortium name="EnsemblPlants"/>
        </authorList>
    </citation>
    <scope>IDENTIFICATION</scope>
</reference>
<feature type="region of interest" description="Disordered" evidence="1">
    <location>
        <begin position="99"/>
        <end position="120"/>
    </location>
</feature>
<reference evidence="3" key="1">
    <citation type="journal article" date="2014" name="Science">
        <title>Ancient hybridizations among the ancestral genomes of bread wheat.</title>
        <authorList>
            <consortium name="International Wheat Genome Sequencing Consortium,"/>
            <person name="Marcussen T."/>
            <person name="Sandve S.R."/>
            <person name="Heier L."/>
            <person name="Spannagl M."/>
            <person name="Pfeifer M."/>
            <person name="Jakobsen K.S."/>
            <person name="Wulff B.B."/>
            <person name="Steuernagel B."/>
            <person name="Mayer K.F."/>
            <person name="Olsen O.A."/>
        </authorList>
    </citation>
    <scope>NUCLEOTIDE SEQUENCE [LARGE SCALE GENOMIC DNA]</scope>
    <source>
        <strain evidence="3">cv. AL8/78</strain>
    </source>
</reference>
<keyword evidence="3" id="KW-1185">Reference proteome</keyword>
<dbReference type="Proteomes" id="UP000015105">
    <property type="component" value="Chromosome 4D"/>
</dbReference>
<reference evidence="2" key="3">
    <citation type="journal article" date="2017" name="Nature">
        <title>Genome sequence of the progenitor of the wheat D genome Aegilops tauschii.</title>
        <authorList>
            <person name="Luo M.C."/>
            <person name="Gu Y.Q."/>
            <person name="Puiu D."/>
            <person name="Wang H."/>
            <person name="Twardziok S.O."/>
            <person name="Deal K.R."/>
            <person name="Huo N."/>
            <person name="Zhu T."/>
            <person name="Wang L."/>
            <person name="Wang Y."/>
            <person name="McGuire P.E."/>
            <person name="Liu S."/>
            <person name="Long H."/>
            <person name="Ramasamy R.K."/>
            <person name="Rodriguez J.C."/>
            <person name="Van S.L."/>
            <person name="Yuan L."/>
            <person name="Wang Z."/>
            <person name="Xia Z."/>
            <person name="Xiao L."/>
            <person name="Anderson O.D."/>
            <person name="Ouyang S."/>
            <person name="Liang Y."/>
            <person name="Zimin A.V."/>
            <person name="Pertea G."/>
            <person name="Qi P."/>
            <person name="Bennetzen J.L."/>
            <person name="Dai X."/>
            <person name="Dawson M.W."/>
            <person name="Muller H.G."/>
            <person name="Kugler K."/>
            <person name="Rivarola-Duarte L."/>
            <person name="Spannagl M."/>
            <person name="Mayer K.F.X."/>
            <person name="Lu F.H."/>
            <person name="Bevan M.W."/>
            <person name="Leroy P."/>
            <person name="Li P."/>
            <person name="You F.M."/>
            <person name="Sun Q."/>
            <person name="Liu Z."/>
            <person name="Lyons E."/>
            <person name="Wicker T."/>
            <person name="Salzberg S.L."/>
            <person name="Devos K.M."/>
            <person name="Dvorak J."/>
        </authorList>
    </citation>
    <scope>NUCLEOTIDE SEQUENCE [LARGE SCALE GENOMIC DNA]</scope>
    <source>
        <strain evidence="2">cv. AL8/78</strain>
    </source>
</reference>
<evidence type="ECO:0000256" key="1">
    <source>
        <dbReference type="SAM" id="MobiDB-lite"/>
    </source>
</evidence>
<dbReference type="AlphaFoldDB" id="A0A453IC80"/>
<feature type="region of interest" description="Disordered" evidence="1">
    <location>
        <begin position="200"/>
        <end position="219"/>
    </location>
</feature>
<proteinExistence type="predicted"/>
<dbReference type="Gramene" id="AET4Gv20516700.1">
    <property type="protein sequence ID" value="AET4Gv20516700.1"/>
    <property type="gene ID" value="AET4Gv20516700"/>
</dbReference>